<name>A0AAN6UMY1_9PEZI</name>
<dbReference type="GO" id="GO:0006487">
    <property type="term" value="P:protein N-linked glycosylation"/>
    <property type="evidence" value="ECO:0007669"/>
    <property type="project" value="TreeGrafter"/>
</dbReference>
<feature type="active site" description="Nucleophile" evidence="4">
    <location>
        <position position="311"/>
    </location>
</feature>
<evidence type="ECO:0000313" key="6">
    <source>
        <dbReference type="Proteomes" id="UP001304895"/>
    </source>
</evidence>
<dbReference type="GO" id="GO:0016020">
    <property type="term" value="C:membrane"/>
    <property type="evidence" value="ECO:0007669"/>
    <property type="project" value="InterPro"/>
</dbReference>
<evidence type="ECO:0000256" key="1">
    <source>
        <dbReference type="ARBA" id="ARBA00007677"/>
    </source>
</evidence>
<keyword evidence="6" id="KW-1185">Reference proteome</keyword>
<evidence type="ECO:0000313" key="5">
    <source>
        <dbReference type="EMBL" id="KAK4135739.1"/>
    </source>
</evidence>
<dbReference type="SUPFAM" id="SSF53448">
    <property type="entry name" value="Nucleotide-diphospho-sugar transferases"/>
    <property type="match status" value="1"/>
</dbReference>
<evidence type="ECO:0000256" key="2">
    <source>
        <dbReference type="ARBA" id="ARBA00022676"/>
    </source>
</evidence>
<dbReference type="PIRSF" id="PIRSF018153">
    <property type="entry name" value="Glyco_trans_15"/>
    <property type="match status" value="1"/>
</dbReference>
<proteinExistence type="inferred from homology"/>
<dbReference type="EMBL" id="MU853405">
    <property type="protein sequence ID" value="KAK4135739.1"/>
    <property type="molecule type" value="Genomic_DNA"/>
</dbReference>
<dbReference type="Gene3D" id="3.90.550.10">
    <property type="entry name" value="Spore Coat Polysaccharide Biosynthesis Protein SpsA, Chain A"/>
    <property type="match status" value="1"/>
</dbReference>
<keyword evidence="3" id="KW-0808">Transferase</keyword>
<protein>
    <submittedName>
        <fullName evidence="5">Glycosyltransferase family 15 protein</fullName>
    </submittedName>
</protein>
<dbReference type="GO" id="GO:0005794">
    <property type="term" value="C:Golgi apparatus"/>
    <property type="evidence" value="ECO:0007669"/>
    <property type="project" value="TreeGrafter"/>
</dbReference>
<organism evidence="5 6">
    <name type="scientific">Trichocladium antarcticum</name>
    <dbReference type="NCBI Taxonomy" id="1450529"/>
    <lineage>
        <taxon>Eukaryota</taxon>
        <taxon>Fungi</taxon>
        <taxon>Dikarya</taxon>
        <taxon>Ascomycota</taxon>
        <taxon>Pezizomycotina</taxon>
        <taxon>Sordariomycetes</taxon>
        <taxon>Sordariomycetidae</taxon>
        <taxon>Sordariales</taxon>
        <taxon>Chaetomiaceae</taxon>
        <taxon>Trichocladium</taxon>
    </lineage>
</organism>
<reference evidence="5" key="1">
    <citation type="journal article" date="2023" name="Mol. Phylogenet. Evol.">
        <title>Genome-scale phylogeny and comparative genomics of the fungal order Sordariales.</title>
        <authorList>
            <person name="Hensen N."/>
            <person name="Bonometti L."/>
            <person name="Westerberg I."/>
            <person name="Brannstrom I.O."/>
            <person name="Guillou S."/>
            <person name="Cros-Aarteil S."/>
            <person name="Calhoun S."/>
            <person name="Haridas S."/>
            <person name="Kuo A."/>
            <person name="Mondo S."/>
            <person name="Pangilinan J."/>
            <person name="Riley R."/>
            <person name="LaButti K."/>
            <person name="Andreopoulos B."/>
            <person name="Lipzen A."/>
            <person name="Chen C."/>
            <person name="Yan M."/>
            <person name="Daum C."/>
            <person name="Ng V."/>
            <person name="Clum A."/>
            <person name="Steindorff A."/>
            <person name="Ohm R.A."/>
            <person name="Martin F."/>
            <person name="Silar P."/>
            <person name="Natvig D.O."/>
            <person name="Lalanne C."/>
            <person name="Gautier V."/>
            <person name="Ament-Velasquez S.L."/>
            <person name="Kruys A."/>
            <person name="Hutchinson M.I."/>
            <person name="Powell A.J."/>
            <person name="Barry K."/>
            <person name="Miller A.N."/>
            <person name="Grigoriev I.V."/>
            <person name="Debuchy R."/>
            <person name="Gladieux P."/>
            <person name="Hiltunen Thoren M."/>
            <person name="Johannesson H."/>
        </authorList>
    </citation>
    <scope>NUCLEOTIDE SEQUENCE</scope>
    <source>
        <strain evidence="5">CBS 123565</strain>
    </source>
</reference>
<reference evidence="5" key="2">
    <citation type="submission" date="2023-05" db="EMBL/GenBank/DDBJ databases">
        <authorList>
            <consortium name="Lawrence Berkeley National Laboratory"/>
            <person name="Steindorff A."/>
            <person name="Hensen N."/>
            <person name="Bonometti L."/>
            <person name="Westerberg I."/>
            <person name="Brannstrom I.O."/>
            <person name="Guillou S."/>
            <person name="Cros-Aarteil S."/>
            <person name="Calhoun S."/>
            <person name="Haridas S."/>
            <person name="Kuo A."/>
            <person name="Mondo S."/>
            <person name="Pangilinan J."/>
            <person name="Riley R."/>
            <person name="Labutti K."/>
            <person name="Andreopoulos B."/>
            <person name="Lipzen A."/>
            <person name="Chen C."/>
            <person name="Yanf M."/>
            <person name="Daum C."/>
            <person name="Ng V."/>
            <person name="Clum A."/>
            <person name="Ohm R."/>
            <person name="Martin F."/>
            <person name="Silar P."/>
            <person name="Natvig D."/>
            <person name="Lalanne C."/>
            <person name="Gautier V."/>
            <person name="Ament-Velasquez S.L."/>
            <person name="Kruys A."/>
            <person name="Hutchinson M.I."/>
            <person name="Powell A.J."/>
            <person name="Barry K."/>
            <person name="Miller A.N."/>
            <person name="Grigoriev I.V."/>
            <person name="Debuchy R."/>
            <person name="Gladieux P."/>
            <person name="Thoren M.H."/>
            <person name="Johannesson H."/>
        </authorList>
    </citation>
    <scope>NUCLEOTIDE SEQUENCE</scope>
    <source>
        <strain evidence="5">CBS 123565</strain>
    </source>
</reference>
<dbReference type="InterPro" id="IPR002685">
    <property type="entry name" value="Glyco_trans_15"/>
</dbReference>
<evidence type="ECO:0000256" key="3">
    <source>
        <dbReference type="ARBA" id="ARBA00022679"/>
    </source>
</evidence>
<dbReference type="AlphaFoldDB" id="A0AAN6UMY1"/>
<dbReference type="PANTHER" id="PTHR31121">
    <property type="entry name" value="ALPHA-1,2 MANNOSYLTRANSFERASE KTR1"/>
    <property type="match status" value="1"/>
</dbReference>
<dbReference type="GO" id="GO:0000032">
    <property type="term" value="P:cell wall mannoprotein biosynthetic process"/>
    <property type="evidence" value="ECO:0007669"/>
    <property type="project" value="TreeGrafter"/>
</dbReference>
<keyword evidence="2" id="KW-0328">Glycosyltransferase</keyword>
<sequence length="464" mass="52901">MKLLSALAAASRTLRRPARRFRHVFRGAALIVTLCIAESLLYGHVHSIPRPAEDLDAPFSTQCQDPRVAAAQPRENAVLVMLARNSEKDEARDTIANIEAQFNQWFHYPVLFLNNEPWDPEFVRALNRTVSGPAMFEVIPQEDWSYPSWIDPEAAQQSMARQQQSGVWNGGKESYHHMCRFYSGTFYTLPALQPYKYYWRLEPGVRYTCAITYDPFTAMAAHNKTYGFTTALWEEPLTCPSLFRAVDAFRRAHHLPTTPSWNALLTTPSHSPIPSPWHWYPLRRLRAALHTPHHGASGDRWNLCHYWSNFEIADLDFFRGGAYQALFRHLDAHGGFYHERWGDAPVHSLAVHLLLPAARRHHFADFGYHHEPFFQCPGNAAGGQLRGAGVFDDDGNGNGEGWSEERAGAIGCRCRCLDRRKRNNRGICLEAMQAPAARTRMGLWERWRGWYPYSIGIPAEGGWG</sequence>
<comment type="caution">
    <text evidence="5">The sequence shown here is derived from an EMBL/GenBank/DDBJ whole genome shotgun (WGS) entry which is preliminary data.</text>
</comment>
<dbReference type="PANTHER" id="PTHR31121:SF2">
    <property type="entry name" value="MANNOSYLTRANSFERASE KTR5-RELATED"/>
    <property type="match status" value="1"/>
</dbReference>
<evidence type="ECO:0000256" key="4">
    <source>
        <dbReference type="PIRSR" id="PIRSR018153-1"/>
    </source>
</evidence>
<comment type="similarity">
    <text evidence="1">Belongs to the glycosyltransferase 15 family.</text>
</comment>
<dbReference type="Proteomes" id="UP001304895">
    <property type="component" value="Unassembled WGS sequence"/>
</dbReference>
<dbReference type="Pfam" id="PF01793">
    <property type="entry name" value="Glyco_transf_15"/>
    <property type="match status" value="1"/>
</dbReference>
<dbReference type="GO" id="GO:0000026">
    <property type="term" value="F:alpha-1,2-mannosyltransferase activity"/>
    <property type="evidence" value="ECO:0007669"/>
    <property type="project" value="TreeGrafter"/>
</dbReference>
<dbReference type="InterPro" id="IPR029044">
    <property type="entry name" value="Nucleotide-diphossugar_trans"/>
</dbReference>
<gene>
    <name evidence="5" type="ORF">BT67DRAFT_440609</name>
</gene>
<accession>A0AAN6UMY1</accession>